<dbReference type="CDD" id="cd00017">
    <property type="entry name" value="ANATO"/>
    <property type="match status" value="1"/>
</dbReference>
<dbReference type="PRINTS" id="PR00004">
    <property type="entry name" value="ANAPHYLATOXN"/>
</dbReference>
<feature type="domain" description="Anaphylatoxin-like" evidence="27">
    <location>
        <begin position="694"/>
        <end position="729"/>
    </location>
</feature>
<dbReference type="PROSITE" id="PS01177">
    <property type="entry name" value="ANAPHYLATOXIN_1"/>
    <property type="match status" value="1"/>
</dbReference>
<evidence type="ECO:0000256" key="17">
    <source>
        <dbReference type="ARBA" id="ARBA00023198"/>
    </source>
</evidence>
<comment type="subcellular location">
    <subcellularLocation>
        <location evidence="2">Cell surface</location>
    </subcellularLocation>
    <subcellularLocation>
        <location evidence="3">Secreted</location>
    </subcellularLocation>
</comment>
<dbReference type="GO" id="GO:2000427">
    <property type="term" value="P:positive regulation of apoptotic cell clearance"/>
    <property type="evidence" value="ECO:0007669"/>
    <property type="project" value="Ensembl"/>
</dbReference>
<keyword evidence="6" id="KW-0597">Phosphoprotein</keyword>
<dbReference type="PANTHER" id="PTHR11412">
    <property type="entry name" value="MACROGLOBULIN / COMPLEMENT"/>
    <property type="match status" value="1"/>
</dbReference>
<keyword evidence="5" id="KW-0964">Secreted</keyword>
<name>A0A8C2LJN1_CRIGR</name>
<dbReference type="GO" id="GO:0006957">
    <property type="term" value="P:complement activation, alternative pathway"/>
    <property type="evidence" value="ECO:0007669"/>
    <property type="project" value="UniProtKB-KW"/>
</dbReference>
<evidence type="ECO:0000256" key="24">
    <source>
        <dbReference type="ARBA" id="ARBA00093550"/>
    </source>
</evidence>
<keyword evidence="31" id="KW-1185">Reference proteome</keyword>
<feature type="signal peptide" evidence="26">
    <location>
        <begin position="1"/>
        <end position="25"/>
    </location>
</feature>
<protein>
    <recommendedName>
        <fullName evidence="4">Complement C3</fullName>
    </recommendedName>
</protein>
<dbReference type="FunFam" id="2.60.40.1940:FF:000001">
    <property type="entry name" value="Complement component C3"/>
    <property type="match status" value="1"/>
</dbReference>
<dbReference type="FunFam" id="2.60.40.690:FF:000004">
    <property type="entry name" value="Complement C3"/>
    <property type="match status" value="1"/>
</dbReference>
<evidence type="ECO:0000256" key="14">
    <source>
        <dbReference type="ARBA" id="ARBA00023157"/>
    </source>
</evidence>
<dbReference type="GO" id="GO:0001798">
    <property type="term" value="P:positive regulation of type IIa hypersensitivity"/>
    <property type="evidence" value="ECO:0007669"/>
    <property type="project" value="Ensembl"/>
</dbReference>
<evidence type="ECO:0000256" key="2">
    <source>
        <dbReference type="ARBA" id="ARBA00004241"/>
    </source>
</evidence>
<dbReference type="Gene3D" id="6.20.50.160">
    <property type="match status" value="1"/>
</dbReference>
<dbReference type="CDD" id="cd02896">
    <property type="entry name" value="complement_C3_C4_C5"/>
    <property type="match status" value="1"/>
</dbReference>
<dbReference type="Pfam" id="PF21406">
    <property type="entry name" value="C3_CUB1"/>
    <property type="match status" value="1"/>
</dbReference>
<dbReference type="InterPro" id="IPR009048">
    <property type="entry name" value="A-macroglobulin_rcpt-bd"/>
</dbReference>
<evidence type="ECO:0000256" key="26">
    <source>
        <dbReference type="SAM" id="SignalP"/>
    </source>
</evidence>
<reference evidence="31" key="1">
    <citation type="journal article" date="2018" name="Biotechnol. Bioeng.">
        <title>A reference genome of the Chinese hamster based on a hybrid assembly strategy.</title>
        <authorList>
            <person name="Rupp O."/>
            <person name="MacDonald M.L."/>
            <person name="Li S."/>
            <person name="Dhiman H."/>
            <person name="Polson S."/>
            <person name="Griep S."/>
            <person name="Heffner K."/>
            <person name="Hernandez I."/>
            <person name="Brinkrolf K."/>
            <person name="Jadhav V."/>
            <person name="Samoudi M."/>
            <person name="Hao H."/>
            <person name="Kingham B."/>
            <person name="Goesmann A."/>
            <person name="Betenbaugh M.J."/>
            <person name="Lewis N.E."/>
            <person name="Borth N."/>
            <person name="Lee K.H."/>
        </authorList>
    </citation>
    <scope>NUCLEOTIDE SEQUENCE [LARGE SCALE GENOMIC DNA]</scope>
    <source>
        <strain evidence="31">17A/GY</strain>
    </source>
</reference>
<dbReference type="GO" id="GO:0010866">
    <property type="term" value="P:regulation of triglyceride biosynthetic process"/>
    <property type="evidence" value="ECO:0007669"/>
    <property type="project" value="Ensembl"/>
</dbReference>
<dbReference type="InterPro" id="IPR011625">
    <property type="entry name" value="A2M_N_BRD"/>
</dbReference>
<dbReference type="FunFam" id="2.60.40.1930:FF:000008">
    <property type="entry name" value="Complement C3"/>
    <property type="match status" value="1"/>
</dbReference>
<dbReference type="Gene3D" id="2.20.130.20">
    <property type="match status" value="1"/>
</dbReference>
<dbReference type="PROSITE" id="PS50189">
    <property type="entry name" value="NTR"/>
    <property type="match status" value="1"/>
</dbReference>
<dbReference type="GO" id="GO:0060100">
    <property type="term" value="P:positive regulation of phagocytosis, engulfment"/>
    <property type="evidence" value="ECO:0007669"/>
    <property type="project" value="Ensembl"/>
</dbReference>
<dbReference type="GO" id="GO:0048018">
    <property type="term" value="F:receptor ligand activity"/>
    <property type="evidence" value="ECO:0007669"/>
    <property type="project" value="Ensembl"/>
</dbReference>
<keyword evidence="9 26" id="KW-0732">Signal</keyword>
<dbReference type="PANTHER" id="PTHR11412:SF81">
    <property type="entry name" value="COMPLEMENT C3"/>
    <property type="match status" value="1"/>
</dbReference>
<dbReference type="GO" id="GO:0004866">
    <property type="term" value="F:endopeptidase inhibitor activity"/>
    <property type="evidence" value="ECO:0007669"/>
    <property type="project" value="InterPro"/>
</dbReference>
<keyword evidence="15" id="KW-0179">Complement alternate pathway</keyword>
<dbReference type="OrthoDB" id="6359008at2759"/>
<dbReference type="Ensembl" id="ENSCGRT00001006091.1">
    <property type="protein sequence ID" value="ENSCGRP00001004109.1"/>
    <property type="gene ID" value="ENSCGRG00001005133.1"/>
</dbReference>
<keyword evidence="7" id="KW-0399">Innate immunity</keyword>
<dbReference type="SUPFAM" id="SSF49410">
    <property type="entry name" value="Alpha-macroglobulin receptor domain"/>
    <property type="match status" value="1"/>
</dbReference>
<dbReference type="InterPro" id="IPR018081">
    <property type="entry name" value="Anaphylatoxin_comp_syst"/>
</dbReference>
<dbReference type="Pfam" id="PF01759">
    <property type="entry name" value="NTR"/>
    <property type="match status" value="1"/>
</dbReference>
<evidence type="ECO:0000313" key="30">
    <source>
        <dbReference type="Proteomes" id="UP000694386"/>
    </source>
</evidence>
<dbReference type="FunFam" id="2.40.50.120:FF:000013">
    <property type="entry name" value="Complement C3"/>
    <property type="match status" value="1"/>
</dbReference>
<dbReference type="CTD" id="718"/>
<dbReference type="Pfam" id="PF01821">
    <property type="entry name" value="ANATO"/>
    <property type="match status" value="1"/>
</dbReference>
<dbReference type="InterPro" id="IPR049466">
    <property type="entry name" value="C3_CUB1"/>
</dbReference>
<evidence type="ECO:0000256" key="21">
    <source>
        <dbReference type="ARBA" id="ARBA00093409"/>
    </source>
</evidence>
<reference evidence="31" key="2">
    <citation type="journal article" date="2020" name="Biotechnol. Bioeng.">
        <title>Chromosome-scale scaffolds for the Chinese hamster reference genome assembly to facilitate the study of the CHO epigenome.</title>
        <authorList>
            <person name="Hilliard W."/>
            <person name="MacDonald M."/>
            <person name="Lee K.H."/>
        </authorList>
    </citation>
    <scope>NUCLEOTIDE SEQUENCE [LARGE SCALE GENOMIC DNA]</scope>
    <source>
        <strain evidence="31">17A/GY</strain>
    </source>
</reference>
<dbReference type="Pfam" id="PF00207">
    <property type="entry name" value="A2M"/>
    <property type="match status" value="1"/>
</dbReference>
<evidence type="ECO:0000256" key="23">
    <source>
        <dbReference type="ARBA" id="ARBA00093492"/>
    </source>
</evidence>
<dbReference type="GO" id="GO:0045745">
    <property type="term" value="P:positive regulation of G protein-coupled receptor signaling pathway"/>
    <property type="evidence" value="ECO:0007669"/>
    <property type="project" value="Ensembl"/>
</dbReference>
<dbReference type="SMART" id="SM01419">
    <property type="entry name" value="Thiol-ester_cl"/>
    <property type="match status" value="1"/>
</dbReference>
<reference evidence="32" key="3">
    <citation type="submission" date="2025-04" db="UniProtKB">
        <authorList>
            <consortium name="RefSeq"/>
        </authorList>
    </citation>
    <scope>IDENTIFICATION</scope>
    <source>
        <strain evidence="32">17A/GY</strain>
        <tissue evidence="32">Liver</tissue>
    </source>
</reference>
<keyword evidence="8" id="KW-0165">Cleavage on pair of basic residues</keyword>
<dbReference type="InterPro" id="IPR008993">
    <property type="entry name" value="TIMP-like_OB-fold"/>
</dbReference>
<comment type="function">
    <text evidence="18">Non-enzymatic component of C5 convertase. Generated following cleavage by C3 convertase, it covalently attaches to the surface of pathogens, where it acts as an opsonin that marks the surface of antigens for removal. Complement C3b binds covalently via its reactive thioester, to cell surface carbohydrates or immune aggregates. Together with complement C4b, it then recruits the serine protease complement C2b to form the C5 convertase, which cleaves and activate C5, the next component of the complement pathways. In the alternative complement pathway, recruits the serine protease CFB to form the C5 convertase that cleaves and activates C5.</text>
</comment>
<dbReference type="InterPro" id="IPR048848">
    <property type="entry name" value="C3_CUB2"/>
</dbReference>
<dbReference type="Pfam" id="PF21308">
    <property type="entry name" value="C3_CUB2"/>
    <property type="match status" value="1"/>
</dbReference>
<dbReference type="Pfam" id="PF17791">
    <property type="entry name" value="MG3"/>
    <property type="match status" value="1"/>
</dbReference>
<comment type="function">
    <text evidence="20">Adipogenic hormone that stimulates triglyceride synthesis and glucose transport in adipocytes, regulating fat storage and playing a role in postprandial triglyceride clearance. Appears to stimulate triglyceride synthesis via activation of the PLC, MAPK and AKT signaling pathways. Acts by binding to its receptor, C5AR2, activating G protein-coupled receptor signaling, promoting the phosphorylation, ARRB2-mediated internalization and endocytosis of C5AR2.</text>
</comment>
<dbReference type="GO" id="GO:0006954">
    <property type="term" value="P:inflammatory response"/>
    <property type="evidence" value="ECO:0007669"/>
    <property type="project" value="UniProtKB-KW"/>
</dbReference>
<evidence type="ECO:0000256" key="4">
    <source>
        <dbReference type="ARBA" id="ARBA00017018"/>
    </source>
</evidence>
<reference evidence="29" key="4">
    <citation type="submission" date="2025-05" db="UniProtKB">
        <authorList>
            <consortium name="Ensembl"/>
        </authorList>
    </citation>
    <scope>IDENTIFICATION</scope>
</reference>
<dbReference type="FunFam" id="6.20.50.160:FF:000003">
    <property type="entry name" value="Complement C3"/>
    <property type="match status" value="1"/>
</dbReference>
<dbReference type="InterPro" id="IPR036595">
    <property type="entry name" value="A-macroglobulin_rcpt-bd_sf"/>
</dbReference>
<keyword evidence="13" id="KW-0882">Thioester bond</keyword>
<dbReference type="GO" id="GO:0150064">
    <property type="term" value="P:vertebrate eye-specific patterning"/>
    <property type="evidence" value="ECO:0007669"/>
    <property type="project" value="Ensembl"/>
</dbReference>
<dbReference type="Gene3D" id="1.50.10.20">
    <property type="match status" value="1"/>
</dbReference>
<comment type="function">
    <text evidence="1">Acts as a chemoattractant for neutrophils in chronic inflammation.</text>
</comment>
<dbReference type="GO" id="GO:0010884">
    <property type="term" value="P:positive regulation of lipid storage"/>
    <property type="evidence" value="ECO:0007669"/>
    <property type="project" value="Ensembl"/>
</dbReference>
<dbReference type="KEGG" id="cge:100763958"/>
<dbReference type="InterPro" id="IPR047565">
    <property type="entry name" value="Alpha-macroglob_thiol-ester_cl"/>
</dbReference>
<dbReference type="GO" id="GO:0005615">
    <property type="term" value="C:extracellular space"/>
    <property type="evidence" value="ECO:0007669"/>
    <property type="project" value="Ensembl"/>
</dbReference>
<dbReference type="Pfam" id="PF17790">
    <property type="entry name" value="MG1"/>
    <property type="match status" value="1"/>
</dbReference>
<dbReference type="GO" id="GO:0010575">
    <property type="term" value="P:positive regulation of vascular endothelial growth factor production"/>
    <property type="evidence" value="ECO:0007669"/>
    <property type="project" value="Ensembl"/>
</dbReference>
<dbReference type="GO" id="GO:0002430">
    <property type="term" value="P:complement receptor mediated signaling pathway"/>
    <property type="evidence" value="ECO:0007669"/>
    <property type="project" value="Ensembl"/>
</dbReference>
<evidence type="ECO:0000256" key="6">
    <source>
        <dbReference type="ARBA" id="ARBA00022553"/>
    </source>
</evidence>
<evidence type="ECO:0000256" key="3">
    <source>
        <dbReference type="ARBA" id="ARBA00004613"/>
    </source>
</evidence>
<dbReference type="Gene3D" id="2.60.40.10">
    <property type="entry name" value="Immunoglobulins"/>
    <property type="match status" value="2"/>
</dbReference>
<dbReference type="SMR" id="A0A8C2LJN1"/>
<dbReference type="GO" id="GO:0150062">
    <property type="term" value="P:complement-mediated synapse pruning"/>
    <property type="evidence" value="ECO:0007669"/>
    <property type="project" value="Ensembl"/>
</dbReference>
<evidence type="ECO:0000256" key="25">
    <source>
        <dbReference type="ARBA" id="ARBA00093555"/>
    </source>
</evidence>
<dbReference type="Proteomes" id="UP000694386">
    <property type="component" value="Unplaced"/>
</dbReference>
<dbReference type="InterPro" id="IPR019742">
    <property type="entry name" value="MacrogloblnA2_CS"/>
</dbReference>
<dbReference type="GO" id="GO:0097242">
    <property type="term" value="P:amyloid-beta clearance"/>
    <property type="evidence" value="ECO:0007669"/>
    <property type="project" value="Ensembl"/>
</dbReference>
<keyword evidence="17" id="KW-0395">Inflammatory response</keyword>
<dbReference type="GO" id="GO:0010828">
    <property type="term" value="P:positive regulation of D-glucose transmembrane transport"/>
    <property type="evidence" value="ECO:0007669"/>
    <property type="project" value="Ensembl"/>
</dbReference>
<dbReference type="FunFam" id="2.60.40.10:FF:001013">
    <property type="entry name" value="Complement C3"/>
    <property type="match status" value="1"/>
</dbReference>
<evidence type="ECO:0000256" key="19">
    <source>
        <dbReference type="ARBA" id="ARBA00093364"/>
    </source>
</evidence>
<keyword evidence="14" id="KW-1015">Disulfide bond</keyword>
<dbReference type="Proteomes" id="UP001108280">
    <property type="component" value="Chromosome 5"/>
</dbReference>
<evidence type="ECO:0000256" key="7">
    <source>
        <dbReference type="ARBA" id="ARBA00022588"/>
    </source>
</evidence>
<dbReference type="GO" id="GO:0160257">
    <property type="term" value="P:complement activation, GZMK pathway"/>
    <property type="evidence" value="ECO:0007669"/>
    <property type="project" value="Ensembl"/>
</dbReference>
<dbReference type="InterPro" id="IPR001599">
    <property type="entry name" value="Macroglobln_a2"/>
</dbReference>
<feature type="chain" id="PRO_5044678541" description="Complement C3" evidence="26">
    <location>
        <begin position="26"/>
        <end position="1666"/>
    </location>
</feature>
<evidence type="ECO:0000256" key="15">
    <source>
        <dbReference type="ARBA" id="ARBA00023162"/>
    </source>
</evidence>
<dbReference type="SMART" id="SM01359">
    <property type="entry name" value="A2M_N_2"/>
    <property type="match status" value="1"/>
</dbReference>
<evidence type="ECO:0000256" key="5">
    <source>
        <dbReference type="ARBA" id="ARBA00022525"/>
    </source>
</evidence>
<dbReference type="InterPro" id="IPR001134">
    <property type="entry name" value="Netrin_domain"/>
</dbReference>
<evidence type="ECO:0000259" key="28">
    <source>
        <dbReference type="PROSITE" id="PS50189"/>
    </source>
</evidence>
<dbReference type="InterPro" id="IPR018933">
    <property type="entry name" value="Netrin_module_non-TIMP"/>
</dbReference>
<organism evidence="29 30">
    <name type="scientific">Cricetulus griseus</name>
    <name type="common">Chinese hamster</name>
    <name type="synonym">Cricetulus barabensis griseus</name>
    <dbReference type="NCBI Taxonomy" id="10029"/>
    <lineage>
        <taxon>Eukaryota</taxon>
        <taxon>Metazoa</taxon>
        <taxon>Chordata</taxon>
        <taxon>Craniata</taxon>
        <taxon>Vertebrata</taxon>
        <taxon>Euteleostomi</taxon>
        <taxon>Mammalia</taxon>
        <taxon>Eutheria</taxon>
        <taxon>Euarchontoglires</taxon>
        <taxon>Glires</taxon>
        <taxon>Rodentia</taxon>
        <taxon>Myomorpha</taxon>
        <taxon>Muroidea</taxon>
        <taxon>Cricetidae</taxon>
        <taxon>Cricetinae</taxon>
        <taxon>Cricetulus</taxon>
    </lineage>
</organism>
<dbReference type="InterPro" id="IPR040839">
    <property type="entry name" value="MG4"/>
</dbReference>
<dbReference type="FunFam" id="1.50.10.20:FF:000008">
    <property type="entry name" value="Complement C3"/>
    <property type="match status" value="1"/>
</dbReference>
<comment type="subunit">
    <text evidence="23">During pregnancy, C3dg exists as a complex (probably a 2:2:2 heterohexamer) with AGT and the proform of PRG2. Interacts with CR2 (via the N-terminal Sushi domains 1 and 2).</text>
</comment>
<dbReference type="Gene3D" id="2.40.50.120">
    <property type="match status" value="1"/>
</dbReference>
<dbReference type="PROSITE" id="PS01178">
    <property type="entry name" value="ANAPHYLATOXIN_2"/>
    <property type="match status" value="1"/>
</dbReference>
<evidence type="ECO:0000256" key="12">
    <source>
        <dbReference type="ARBA" id="ARBA00022875"/>
    </source>
</evidence>
<evidence type="ECO:0000256" key="8">
    <source>
        <dbReference type="ARBA" id="ARBA00022685"/>
    </source>
</evidence>
<evidence type="ECO:0000256" key="1">
    <source>
        <dbReference type="ARBA" id="ARBA00003326"/>
    </source>
</evidence>
<evidence type="ECO:0000256" key="20">
    <source>
        <dbReference type="ARBA" id="ARBA00093400"/>
    </source>
</evidence>
<proteinExistence type="predicted"/>
<dbReference type="GO" id="GO:0031715">
    <property type="term" value="F:C5L2 anaphylatoxin chemotactic receptor binding"/>
    <property type="evidence" value="ECO:0007669"/>
    <property type="project" value="Ensembl"/>
</dbReference>
<dbReference type="SUPFAM" id="SSF47686">
    <property type="entry name" value="Anaphylotoxins (complement system)"/>
    <property type="match status" value="1"/>
</dbReference>
<dbReference type="InterPro" id="IPR002890">
    <property type="entry name" value="MG2"/>
</dbReference>
<dbReference type="GO" id="GO:0032991">
    <property type="term" value="C:protein-containing complex"/>
    <property type="evidence" value="ECO:0007669"/>
    <property type="project" value="Ensembl"/>
</dbReference>
<dbReference type="GO" id="GO:0001970">
    <property type="term" value="P:positive regulation of activation of membrane attack complex"/>
    <property type="evidence" value="ECO:0007669"/>
    <property type="project" value="Ensembl"/>
</dbReference>
<comment type="subunit">
    <text evidence="24">Complement C3b is composed of complement C3b and complement C3 beta chains that are associated via disulfide bonds. Non-enzymatic component of the C5 convertase, also named C4bC2bC3b, composed of the serine protease complement C2b (C2), complement C3b, as well as complement C4b (C4). Non-enzymatic component of the C5 convertase of the alternative complement pathways composed of the serine protease complement CFB and complement C3b. Interacts with CFP; interaction takes place together with CFB in the alternative complement system and allows the complex to become active. Interacts with CR1 (via Sushi 8 and Sushi 9 domains). Interacts with CFH.</text>
</comment>
<dbReference type="InterPro" id="IPR000020">
    <property type="entry name" value="Anaphylatoxin/fibulin"/>
</dbReference>
<keyword evidence="16" id="KW-0325">Glycoprotein</keyword>
<dbReference type="Gene3D" id="2.60.40.1930">
    <property type="match status" value="3"/>
</dbReference>
<accession>A0A8C2LJN1</accession>
<dbReference type="SMART" id="SM01360">
    <property type="entry name" value="A2M"/>
    <property type="match status" value="1"/>
</dbReference>
<dbReference type="GeneID" id="100763958"/>
<keyword evidence="11" id="KW-0391">Immunity</keyword>
<evidence type="ECO:0000313" key="31">
    <source>
        <dbReference type="Proteomes" id="UP001108280"/>
    </source>
</evidence>
<keyword evidence="10" id="KW-0443">Lipid metabolism</keyword>
<comment type="function">
    <text evidence="21">Precursor of non-enzymatic components of the classical, alternative, lectin and GZMK complement pathways, which consist in a cascade of proteins that leads to phagocytosis and breakdown of pathogens and signaling that strengthens the adaptive immune system.</text>
</comment>
<dbReference type="InterPro" id="IPR008930">
    <property type="entry name" value="Terpenoid_cyclase/PrenylTrfase"/>
</dbReference>
<dbReference type="SUPFAM" id="SSF48239">
    <property type="entry name" value="Terpenoid cyclases/Protein prenyltransferases"/>
    <property type="match status" value="1"/>
</dbReference>
<dbReference type="SMART" id="SM00104">
    <property type="entry name" value="ANATO"/>
    <property type="match status" value="1"/>
</dbReference>
<evidence type="ECO:0000313" key="32">
    <source>
        <dbReference type="RefSeq" id="XP_027272591.1"/>
    </source>
</evidence>
<comment type="subunit">
    <text evidence="22">In absence of complement activation, the C3 precursor is first processed by the removal of 4 Arg residues, forming two chains, beta and alpha, linked by a disulfide bond.</text>
</comment>
<dbReference type="RefSeq" id="XP_027272591.1">
    <property type="nucleotide sequence ID" value="XM_027416790.2"/>
</dbReference>
<dbReference type="Pfam" id="PF07677">
    <property type="entry name" value="A2M_recep"/>
    <property type="match status" value="1"/>
</dbReference>
<dbReference type="InterPro" id="IPR001840">
    <property type="entry name" value="Anaphylatoxn_comp_syst_dom"/>
</dbReference>
<evidence type="ECO:0000256" key="10">
    <source>
        <dbReference type="ARBA" id="ARBA00022832"/>
    </source>
</evidence>
<dbReference type="Pfam" id="PF07703">
    <property type="entry name" value="A2M_BRD"/>
    <property type="match status" value="1"/>
</dbReference>
<dbReference type="GO" id="GO:0048260">
    <property type="term" value="P:positive regulation of receptor-mediated endocytosis"/>
    <property type="evidence" value="ECO:0007669"/>
    <property type="project" value="Ensembl"/>
</dbReference>
<dbReference type="FunFam" id="2.60.40.10:FF:000155">
    <property type="entry name" value="complement C3 isoform X1"/>
    <property type="match status" value="1"/>
</dbReference>
<dbReference type="FunFam" id="1.20.91.20:FF:000001">
    <property type="entry name" value="Complement C3"/>
    <property type="match status" value="1"/>
</dbReference>
<gene>
    <name evidence="29 32" type="primary">C3</name>
</gene>
<evidence type="ECO:0000256" key="18">
    <source>
        <dbReference type="ARBA" id="ARBA00093362"/>
    </source>
</evidence>
<dbReference type="Pfam" id="PF17789">
    <property type="entry name" value="MG4"/>
    <property type="match status" value="1"/>
</dbReference>
<dbReference type="Gene3D" id="2.60.40.1940">
    <property type="match status" value="1"/>
</dbReference>
<dbReference type="GO" id="GO:0042113">
    <property type="term" value="P:B cell activation"/>
    <property type="evidence" value="ECO:0007669"/>
    <property type="project" value="Ensembl"/>
</dbReference>
<dbReference type="SFLD" id="SFLDG01179">
    <property type="entry name" value="Complement_C3/C4_Like"/>
    <property type="match status" value="1"/>
</dbReference>
<keyword evidence="12" id="KW-0180">Complement pathway</keyword>
<evidence type="ECO:0000259" key="27">
    <source>
        <dbReference type="PROSITE" id="PS01178"/>
    </source>
</evidence>
<dbReference type="GO" id="GO:0097278">
    <property type="term" value="P:complement-dependent cytotoxicity"/>
    <property type="evidence" value="ECO:0007669"/>
    <property type="project" value="Ensembl"/>
</dbReference>
<evidence type="ECO:0000313" key="29">
    <source>
        <dbReference type="Ensembl" id="ENSCGRP00001004109.1"/>
    </source>
</evidence>
<comment type="subunit">
    <text evidence="25">Interacts with CFH. Interacts with CR2.</text>
</comment>
<dbReference type="FunFam" id="2.20.130.20:FF:000001">
    <property type="entry name" value="Complement C3"/>
    <property type="match status" value="1"/>
</dbReference>
<dbReference type="SMART" id="SM01361">
    <property type="entry name" value="A2M_recep"/>
    <property type="match status" value="1"/>
</dbReference>
<evidence type="ECO:0000256" key="16">
    <source>
        <dbReference type="ARBA" id="ARBA00023180"/>
    </source>
</evidence>
<feature type="domain" description="NTR" evidence="28">
    <location>
        <begin position="1521"/>
        <end position="1664"/>
    </location>
</feature>
<dbReference type="InterPro" id="IPR013783">
    <property type="entry name" value="Ig-like_fold"/>
</dbReference>
<dbReference type="GO" id="GO:0035846">
    <property type="term" value="P:oviduct epithelium development"/>
    <property type="evidence" value="ECO:0007669"/>
    <property type="project" value="Ensembl"/>
</dbReference>
<dbReference type="Gene3D" id="2.60.120.1540">
    <property type="match status" value="1"/>
</dbReference>
<dbReference type="GO" id="GO:0009617">
    <property type="term" value="P:response to bacterium"/>
    <property type="evidence" value="ECO:0007669"/>
    <property type="project" value="Ensembl"/>
</dbReference>
<dbReference type="SUPFAM" id="SSF50242">
    <property type="entry name" value="TIMP-like"/>
    <property type="match status" value="1"/>
</dbReference>
<dbReference type="InterPro" id="IPR011626">
    <property type="entry name" value="Alpha-macroglobulin_TED"/>
</dbReference>
<dbReference type="Pfam" id="PF01835">
    <property type="entry name" value="MG2"/>
    <property type="match status" value="1"/>
</dbReference>
<dbReference type="GO" id="GO:0006958">
    <property type="term" value="P:complement activation, classical pathway"/>
    <property type="evidence" value="ECO:0007669"/>
    <property type="project" value="UniProtKB-KW"/>
</dbReference>
<dbReference type="InterPro" id="IPR050473">
    <property type="entry name" value="A2M/Complement_sys"/>
</dbReference>
<evidence type="ECO:0000256" key="9">
    <source>
        <dbReference type="ARBA" id="ARBA00022729"/>
    </source>
</evidence>
<dbReference type="PROSITE" id="PS00477">
    <property type="entry name" value="ALPHA_2_MACROGLOBULIN"/>
    <property type="match status" value="1"/>
</dbReference>
<sequence>MGPATGPQLLLLLLLLLAGSPLALGGPMFSIITPNVLRLESEETIVLEAHEAQGDVPVTVTVHDFPKKQVLTSEKTVLTSATGHLSSITIKIPASKEFQSNKGQKYVTVVASFGATIVEKVVLVSFQSGYLFIQTDKTIYTPGSTVLYRIFTVDNKLLPVARTVIVTIETPDGVPIKRDTLSSHNQYGILSLSWNIPELVNMGQWKIRAFYEHSPQKIFTAEFEVKEYVLPSFEVLVEPAEKFYYIDDPKGLEVSITARFLYGKNVDGMAFVIFGVQDGDKKISLAHSLTRVMIEDGLGEAVLKRQVLLDGVRPSNADALVGKSLYVSATVILHSGSDMVEAERTGIPIVTSPYEIHFTKTSKFFKPAMPFDLMVFVTNPDGSPARRVPVVTQGSDAQALTQDDGVAKLSVNTPNNRNALKITVRTKKEGIPEARQATNTMNAQPYGTMHNSNNYLHLSVSRVELKPGDNLNVNFHLRTDPGQDAKIHYYTYLVMNKGKLLKAGRQIREPGQDLVVLSLPITPDFIPSFRLVAYYTLIGASGRREVVADSVWVDVKDSCVGTLVVKGDQRDNRQPAPGQQMTLRIEGNQGARVGLVAVDKGVFVLNKKNKLTQSKIWDVVEKADIGCTPGSGKDYAGVFMDAGLAFKTSDGLQTEQRKDPECTKPAARRRRSVQLMEKRMGKVGQYTDKGLRKCCEDGMRDIPMRLSCQRRARFITQGESCVKAFTDCCNYMAELRQKHQRDQVLGLARSDMDEDIIPEEDIVSRTQFPESWLWTIEELKEPERNGISTKVMNIFLKDSITTWEILAVSLSDKKGICVADPYEITVMQDFFIDLRLPYSVVRNEQVEIRAVLFNYREQDKLKVRVELLHNPAFCSLATAKKRYYQIIEIPAKSSVAVPYVIVPLKTGLQEVEVKAAVYGHFISDGIKKTLKVVPEGMRVNKTVAIHTLDPEHLGKGGVQKVDIPAADLSDQVPDTDSETRILLQGTPVVQMTEDAVDGERLKHLIVTPSGCGEQNMIGMTPTVIAVHYLDQTEQWEKFGLEKRQESLELIKKGYTQQLAFKQPSFAYAAFNNRPPSTWLTAYVVKVFSLAANLIAIDSQVLCGAVKWLILEKQKPDGVFQEDGPVIHQEMIGGLRNAKEADVSLTAFVLIALQEAREICEGQINSLPGSINKAGEYIEASYLNLKRPYTVAIAAYALALMGKLEEPYLTKFLNTATERNRWEEPGQKLYNVEATSYALLALLLLKDFDSVPPVVRWLNEQRYYGGGYGSTQATFMVFQALAQYQTDVPDHKDLNMDVSFHLPSRSSPTMFRLHWEAGSLLRSEETKQNEAFSLTAKGKGQGTLSVVTVYHAKVKGKGKVPCKKFDLRVSIDPAPETAKKPQEAQSTKILNICTRYLGDVDATMSILDISMMTGFVPDTNDLELLSSGVDRYISKYEMTKAYSTRSTLIIYLEKISHSEEECLSFKVHQFFNVGLIQPGSVKVYSYYNLDESCTQFYHLDKADGMLSKLCHNEMCRCAEENCFMHQAQEKVSLNERLEKACEPGVDYVYKTKLVTTELSDDFDEYIMTIEQVIKSGSDEVQAGQERRFISHIKCREALKLQKGKHYLIWGLSSDLWGEKPNTSYIIGKDTWVELWPEAEECQDAENQKQCENLGAFTETMVVFGCPN</sequence>
<dbReference type="GO" id="GO:0016322">
    <property type="term" value="P:neuron remodeling"/>
    <property type="evidence" value="ECO:0007669"/>
    <property type="project" value="Ensembl"/>
</dbReference>
<keyword evidence="10" id="KW-0276">Fatty acid metabolism</keyword>
<evidence type="ECO:0000256" key="11">
    <source>
        <dbReference type="ARBA" id="ARBA00022859"/>
    </source>
</evidence>
<evidence type="ECO:0000256" key="13">
    <source>
        <dbReference type="ARBA" id="ARBA00022966"/>
    </source>
</evidence>
<dbReference type="GO" id="GO:0045766">
    <property type="term" value="P:positive regulation of angiogenesis"/>
    <property type="evidence" value="ECO:0007669"/>
    <property type="project" value="Ensembl"/>
</dbReference>
<dbReference type="Gene3D" id="2.60.40.690">
    <property type="entry name" value="Alpha-macroglobulin, receptor-binding domain"/>
    <property type="match status" value="1"/>
</dbReference>
<dbReference type="Pfam" id="PF07678">
    <property type="entry name" value="TED_complement"/>
    <property type="match status" value="1"/>
</dbReference>
<dbReference type="Gene3D" id="1.20.91.20">
    <property type="entry name" value="Anaphylotoxins (complement system)"/>
    <property type="match status" value="1"/>
</dbReference>
<dbReference type="GeneTree" id="ENSGT00940000154063"/>
<dbReference type="GO" id="GO:0009986">
    <property type="term" value="C:cell surface"/>
    <property type="evidence" value="ECO:0007669"/>
    <property type="project" value="UniProtKB-SubCell"/>
</dbReference>
<dbReference type="InterPro" id="IPR041555">
    <property type="entry name" value="MG3"/>
</dbReference>
<dbReference type="CDD" id="cd03583">
    <property type="entry name" value="NTR_complement_C3"/>
    <property type="match status" value="1"/>
</dbReference>
<dbReference type="FunFam" id="2.60.40.1930:FF:000006">
    <property type="entry name" value="Complement C3"/>
    <property type="match status" value="1"/>
</dbReference>
<dbReference type="GO" id="GO:0006631">
    <property type="term" value="P:fatty acid metabolic process"/>
    <property type="evidence" value="ECO:0007669"/>
    <property type="project" value="UniProtKB-KW"/>
</dbReference>
<evidence type="ECO:0000256" key="22">
    <source>
        <dbReference type="ARBA" id="ARBA00093484"/>
    </source>
</evidence>
<comment type="function">
    <text evidence="19">Mediator of local inflammatory process released following cleavage by C3 convertase. Acts by binding to its receptor, C3AR1, activating G protein-coupled receptor signaling, promoting the phosphorylation, ARRB2-mediated internalization and endocytosis of C3AR1. C3a anaphylatoxin stimulates the activation of immune cells such as mast cells and basophilic leukocytes to release inflammation agents, such as cytokines, chemokines and histamine, which promote inflammation development. Also acts as potent chemoattractant for the migration of macrophages and neutrophils to the inflamed tissues, resulting in neutralization of the inflammatory triggers by multiple ways, such as phagocytosis and generation of reactive oxidants.</text>
</comment>
<dbReference type="InterPro" id="IPR041425">
    <property type="entry name" value="C3/4/5_MG1"/>
</dbReference>
<dbReference type="InterPro" id="IPR035815">
    <property type="entry name" value="NTR_complement_C3"/>
</dbReference>
<dbReference type="SMART" id="SM00643">
    <property type="entry name" value="C345C"/>
    <property type="match status" value="1"/>
</dbReference>